<evidence type="ECO:0000313" key="1">
    <source>
        <dbReference type="EMBL" id="ANH50640.1"/>
    </source>
</evidence>
<sequence>MTIRQDAQQVIQSACDIASEIIRIEKHVKDAKHLIDNYVDDVNTPKYDGIVKSLNKALDKLEALEARI</sequence>
<name>A0A173GBK4_9CAUD</name>
<proteinExistence type="predicted"/>
<organism evidence="1 2">
    <name type="scientific">Bacillus phage SalinJah</name>
    <dbReference type="NCBI Taxonomy" id="1837830"/>
    <lineage>
        <taxon>Viruses</taxon>
        <taxon>Duplodnaviria</taxon>
        <taxon>Heunggongvirae</taxon>
        <taxon>Uroviricota</taxon>
        <taxon>Caudoviricetes</taxon>
        <taxon>Herelleviridae</taxon>
        <taxon>Bastillevirinae</taxon>
        <taxon>Wphvirus</taxon>
        <taxon>Wphvirus BPS13</taxon>
    </lineage>
</organism>
<reference evidence="2" key="1">
    <citation type="submission" date="2016-04" db="EMBL/GenBank/DDBJ databases">
        <authorList>
            <person name="Adebesin M.O."/>
            <person name="Ahama K."/>
            <person name="Alekasir E.M."/>
            <person name="Ali S."/>
            <person name="Aligholizadeh E."/>
            <person name="Allison J.M."/>
            <person name="Alzaher A."/>
            <person name="Andaya C.D."/>
            <person name="Asfaw S."/>
            <person name="Bansal N."/>
            <person name="Beauchard M.A."/>
            <person name="Betancourt K.A."/>
            <person name="Bhatia B."/>
            <person name="Boretti N.A."/>
            <person name="Brondi J.N."/>
            <person name="Byrd C.E."/>
            <person name="Cao A."/>
            <person name="Cardosa E.A."/>
            <person name="Carter A."/>
            <person name="Chen S."/>
            <person name="Chen Y."/>
            <person name="Clara V.K."/>
            <person name="Cobuzzi M."/>
            <person name="Conn O.L."/>
            <person name="Crosby I.A."/>
            <person name="Daly S.B."/>
            <person name="Depaz I.X."/>
            <person name="Dhaurali S."/>
            <person name="Dowdy K.M."/>
            <person name="Edokobi N.B."/>
            <person name="Ekanayake A.B."/>
            <person name="Ekekwe S.O."/>
            <person name="Emond M.A."/>
            <person name="Endres L."/>
            <person name="Eng S."/>
            <person name="Felkoski S.A."/>
            <person name="Gant C.D."/>
            <person name="Gaskin B."/>
            <person name="Gondal S."/>
            <person name="Gutmann J."/>
            <person name="Ha T.-A."/>
            <person name="Habteyes H."/>
            <person name="Hariri O."/>
            <person name="Healey R.M."/>
            <person name="Heins J.L."/>
            <person name="Henderson A.L."/>
            <person name="Hernandez F.M."/>
            <person name="Hoang P.T."/>
            <person name="Hope K.T."/>
            <person name="Husna A."/>
            <person name="Hussain A."/>
            <person name="Imani O."/>
            <person name="Jackson N.L."/>
            <person name="Jacob V.M."/>
            <person name="Kang C."/>
            <person name="Kantov R.M."/>
            <person name="Kavuru S."/>
            <person name="Kerr M.S."/>
            <person name="Khan O.A."/>
            <person name="Khan T.M."/>
            <person name="King T."/>
            <person name="Kulkarni R."/>
            <person name="Li A."/>
            <person name="Maczka C."/>
            <person name="Maisonet E."/>
            <person name="Majethia P.M."/>
            <person name="Malik D.A."/>
            <person name="Mariam A."/>
            <person name="Marquess E.B."/>
            <person name="Mattison J."/>
            <person name="Mcdonald N."/>
            <person name="Mehr S."/>
            <person name="Mengers S.R."/>
            <person name="Michaels D.P."/>
            <person name="Mondal S."/>
            <person name="Monney D.B."/>
            <person name="Nakhleh S.I."/>
            <person name="Ndubuizu N.C."/>
            <person name="Nguyen A.H."/>
            <person name="Nguyen K.M."/>
            <person name="Nguyen M.T."/>
            <person name="Nicholas M.L."/>
            <person name="Nimalan J.P."/>
            <person name="O'Connell R.A."/>
            <person name="Odoi E."/>
            <person name="Ojo L."/>
            <person name="Okoye A.E."/>
            <person name="Olateru-Olagbegi O."/>
            <person name="Osei K.V."/>
            <person name="Osei-Tutu A."/>
            <person name="Palilla A.M."/>
            <person name="Pancholi S."/>
            <person name="Park J.H."/>
            <person name="Patel K."/>
            <person name="Patel P."/>
            <person name="Pennington E."/>
            <person name="Peterson R.E."/>
            <person name="Pon J."/>
            <person name="Pourkarim H."/>
            <person name="Reed M.L."/>
            <person name="Rottman V."/>
            <person name="Salazar J."/>
            <person name="Samet S."/>
            <person name="Sendze O."/>
            <person name="Stelmack M.A."/>
            <person name="Stinnett R."/>
            <person name="Tchouaga A.L."/>
            <person name="Thompson E.M."/>
            <person name="Tran N.G."/>
            <person name="Truong T."/>
            <person name="Udo J.A."/>
            <person name="Verona L.T."/>
            <person name="Vu T.-Q."/>
            <person name="Wade J."/>
            <person name="Wang N.Q."/>
            <person name="Waters Z.M."/>
            <person name="Wellman R.J."/>
            <person name="Woldegabreal S."/>
            <person name="Yee A.C."/>
            <person name="Yirefu M."/>
            <person name="Zahangir S."/>
            <person name="Zhai Y."/>
            <person name="Devine C.L."/>
            <person name="Liao K."/>
            <person name="Prasad P.K."/>
            <person name="Ruthenberg K.J."/>
            <person name="Shonk J.A."/>
            <person name="Way M."/>
            <person name="Yousufi H.K."/>
            <person name="Cao L."/>
            <person name="Fox J."/>
            <person name="Hobbs E."/>
            <person name="Kilic S."/>
            <person name="Nunn R."/>
            <person name="Patel R."/>
            <person name="Rubenstein M."/>
            <person name="Cresawn S.G."/>
            <person name="Russell D.A."/>
            <person name="Pope W.H."/>
            <person name="Jacobs-Sera D."/>
            <person name="Hendrix R.W."/>
            <person name="Hatfull G.F."/>
            <person name="Erill I."/>
            <person name="Caruso S.M."/>
        </authorList>
    </citation>
    <scope>NUCLEOTIDE SEQUENCE [LARGE SCALE GENOMIC DNA]</scope>
</reference>
<dbReference type="RefSeq" id="YP_009282237.1">
    <property type="nucleotide sequence ID" value="NC_031034.1"/>
</dbReference>
<dbReference type="KEGG" id="vg:29059892"/>
<dbReference type="GeneID" id="29059892"/>
<gene>
    <name evidence="1" type="ORF">SALINJAH_283</name>
</gene>
<evidence type="ECO:0000313" key="2">
    <source>
        <dbReference type="Proteomes" id="UP000203219"/>
    </source>
</evidence>
<dbReference type="EMBL" id="KX011169">
    <property type="protein sequence ID" value="ANH50640.1"/>
    <property type="molecule type" value="Genomic_DNA"/>
</dbReference>
<accession>A0A173GBK4</accession>
<protein>
    <submittedName>
        <fullName evidence="1">Uncharacterized protein</fullName>
    </submittedName>
</protein>
<dbReference type="Proteomes" id="UP000203219">
    <property type="component" value="Segment"/>
</dbReference>